<comment type="subcellular location">
    <subcellularLocation>
        <location evidence="1">Nucleus</location>
        <location evidence="1">Nucleolus</location>
    </subcellularLocation>
</comment>
<sequence>MRVKPRLPRALLDQVQDLGTKNSGSKQSLHNIGARTRKERRRQDRLQQKQTRRERPSFNRRSDDFSDSSASGDDDDEPETTHNAKPAQSPVSLKSKPSTSKAPTTSAIDTPPTESPAPKRPAVRKAVADRLDEDDEEIAELEKKLNIKSKKLPSGFKEDNLDWLLEGLDSEDEEREKDRQYLAEKRGIKRKRDESEPERGASRHNNIARPNEVGEITEDSEDDILSEDDLPSDFDGSSEDTDMEDPTGDWSGFSSDDEVSRAKPPAPVKPDPTRPAIPSGQAAKYIPPAQRRQLSSLPTDDVLRKKIQGQVNRLTEPSMLQIVKSIEDLYRDHPRQSVTSTFTTLVLASISNEVNTKETFFTLYGGFVAALYKILGTDFGAYFVQSLVEEFDKCYGEALEASDDTPASSSKKQVNDFVSLLAELYNFGVIGSTLIFDFIRIFVSDVAELNAELLLRVVKSSGPQLRQDDASSLKDIVSMLNTSVAKVGSERLSTRFKFMVETLTNLKNNKTRKANDSSVVASEAIVRMKKTLGTLSNRSLRASEPLRPSLKDIRDVDKNGKWWLVGASWRNDMAQEGDPEDGKGEGLFQVVETEEVTNFLQLAREQRMNTDIRKAIFVAIMSAEDYTDAREKLFKLRLKRNQEREIPHVLLHCCGNEGQYNPYYTLIAQQLCSQHSLRMTFQFSLWEVFRKMGEEDDMNRGNPDLPDHDEDGDDKMPLRKVINLAKLYGYLVAHGALSLTILKTLHLVSLQPVTKNFLEIFFITVFAEIRGRYPKSSSKRDARVRELFTNTENPSLARGLEYFLKKNVAASDITSGKKEREAVRRGCAVAEEVLKTAVLDGMEEV</sequence>
<evidence type="ECO:0000313" key="7">
    <source>
        <dbReference type="Proteomes" id="UP000024837"/>
    </source>
</evidence>
<accession>W7HQX8</accession>
<evidence type="ECO:0000256" key="1">
    <source>
        <dbReference type="ARBA" id="ARBA00004604"/>
    </source>
</evidence>
<feature type="domain" description="MI" evidence="5">
    <location>
        <begin position="611"/>
        <end position="747"/>
    </location>
</feature>
<dbReference type="SUPFAM" id="SSF48371">
    <property type="entry name" value="ARM repeat"/>
    <property type="match status" value="1"/>
</dbReference>
<dbReference type="OrthoDB" id="361797at2759"/>
<feature type="compositionally biased region" description="Acidic residues" evidence="4">
    <location>
        <begin position="215"/>
        <end position="247"/>
    </location>
</feature>
<feature type="compositionally biased region" description="Low complexity" evidence="4">
    <location>
        <begin position="94"/>
        <end position="107"/>
    </location>
</feature>
<evidence type="ECO:0000259" key="5">
    <source>
        <dbReference type="PROSITE" id="PS51366"/>
    </source>
</evidence>
<dbReference type="InterPro" id="IPR003890">
    <property type="entry name" value="MIF4G-like_typ-3"/>
</dbReference>
<comment type="similarity">
    <text evidence="2">Belongs to the CWC22 family.</text>
</comment>
<dbReference type="PROSITE" id="PS51366">
    <property type="entry name" value="MI"/>
    <property type="match status" value="1"/>
</dbReference>
<evidence type="ECO:0000313" key="6">
    <source>
        <dbReference type="EMBL" id="EWC45579.1"/>
    </source>
</evidence>
<protein>
    <recommendedName>
        <fullName evidence="5">MI domain-containing protein</fullName>
    </recommendedName>
</protein>
<dbReference type="SMART" id="SM00544">
    <property type="entry name" value="MA3"/>
    <property type="match status" value="1"/>
</dbReference>
<dbReference type="SMART" id="SM00543">
    <property type="entry name" value="MIF4G"/>
    <property type="match status" value="1"/>
</dbReference>
<dbReference type="PANTHER" id="PTHR18034:SF4">
    <property type="entry name" value="NUCLEOLAR MIF4G DOMAIN-CONTAINING PROTEIN 1"/>
    <property type="match status" value="1"/>
</dbReference>
<dbReference type="Proteomes" id="UP000024837">
    <property type="component" value="Unassembled WGS sequence"/>
</dbReference>
<dbReference type="InterPro" id="IPR050781">
    <property type="entry name" value="CWC22_splicing_factor"/>
</dbReference>
<dbReference type="Pfam" id="PF02847">
    <property type="entry name" value="MA3"/>
    <property type="match status" value="1"/>
</dbReference>
<dbReference type="InterPro" id="IPR003891">
    <property type="entry name" value="Initiation_fac_eIF4g_MI"/>
</dbReference>
<feature type="compositionally biased region" description="Basic and acidic residues" evidence="4">
    <location>
        <begin position="41"/>
        <end position="64"/>
    </location>
</feature>
<feature type="compositionally biased region" description="Basic and acidic residues" evidence="4">
    <location>
        <begin position="176"/>
        <end position="201"/>
    </location>
</feature>
<dbReference type="GO" id="GO:0005730">
    <property type="term" value="C:nucleolus"/>
    <property type="evidence" value="ECO:0007669"/>
    <property type="project" value="UniProtKB-SubCell"/>
</dbReference>
<gene>
    <name evidence="6" type="ORF">DRE_05437</name>
</gene>
<feature type="region of interest" description="Disordered" evidence="4">
    <location>
        <begin position="1"/>
        <end position="131"/>
    </location>
</feature>
<organism evidence="6 7">
    <name type="scientific">Drechslerella stenobrocha 248</name>
    <dbReference type="NCBI Taxonomy" id="1043628"/>
    <lineage>
        <taxon>Eukaryota</taxon>
        <taxon>Fungi</taxon>
        <taxon>Dikarya</taxon>
        <taxon>Ascomycota</taxon>
        <taxon>Pezizomycotina</taxon>
        <taxon>Orbiliomycetes</taxon>
        <taxon>Orbiliales</taxon>
        <taxon>Orbiliaceae</taxon>
        <taxon>Drechslerella</taxon>
    </lineage>
</organism>
<proteinExistence type="inferred from homology"/>
<dbReference type="PANTHER" id="PTHR18034">
    <property type="entry name" value="CELL CYCLE CONTROL PROTEIN CWF22-RELATED"/>
    <property type="match status" value="1"/>
</dbReference>
<dbReference type="EMBL" id="KI966426">
    <property type="protein sequence ID" value="EWC45579.1"/>
    <property type="molecule type" value="Genomic_DNA"/>
</dbReference>
<dbReference type="Gene3D" id="1.25.40.180">
    <property type="match status" value="1"/>
</dbReference>
<reference evidence="6 7" key="1">
    <citation type="submission" date="2013-05" db="EMBL/GenBank/DDBJ databases">
        <title>Drechslerella stenobrocha genome reveals carnivorous origination and mechanical trapping mechanism of predatory fungi.</title>
        <authorList>
            <person name="Liu X."/>
            <person name="Zhang W."/>
            <person name="Liu K."/>
        </authorList>
    </citation>
    <scope>NUCLEOTIDE SEQUENCE [LARGE SCALE GENOMIC DNA]</scope>
    <source>
        <strain evidence="6 7">248</strain>
    </source>
</reference>
<dbReference type="AlphaFoldDB" id="W7HQX8"/>
<dbReference type="HOGENOM" id="CLU_006786_2_1_1"/>
<keyword evidence="7" id="KW-1185">Reference proteome</keyword>
<evidence type="ECO:0000256" key="4">
    <source>
        <dbReference type="SAM" id="MobiDB-lite"/>
    </source>
</evidence>
<name>W7HQX8_9PEZI</name>
<dbReference type="GO" id="GO:0003723">
    <property type="term" value="F:RNA binding"/>
    <property type="evidence" value="ECO:0007669"/>
    <property type="project" value="InterPro"/>
</dbReference>
<dbReference type="InterPro" id="IPR016024">
    <property type="entry name" value="ARM-type_fold"/>
</dbReference>
<evidence type="ECO:0000256" key="3">
    <source>
        <dbReference type="ARBA" id="ARBA00023242"/>
    </source>
</evidence>
<evidence type="ECO:0000256" key="2">
    <source>
        <dbReference type="ARBA" id="ARBA00006856"/>
    </source>
</evidence>
<dbReference type="Pfam" id="PF02854">
    <property type="entry name" value="MIF4G"/>
    <property type="match status" value="1"/>
</dbReference>
<feature type="region of interest" description="Disordered" evidence="4">
    <location>
        <begin position="166"/>
        <end position="286"/>
    </location>
</feature>
<feature type="compositionally biased region" description="Pro residues" evidence="4">
    <location>
        <begin position="264"/>
        <end position="275"/>
    </location>
</feature>
<keyword evidence="3" id="KW-0539">Nucleus</keyword>
<feature type="compositionally biased region" description="Polar residues" evidence="4">
    <location>
        <begin position="17"/>
        <end position="30"/>
    </location>
</feature>
<dbReference type="GO" id="GO:0042274">
    <property type="term" value="P:ribosomal small subunit biogenesis"/>
    <property type="evidence" value="ECO:0007669"/>
    <property type="project" value="TreeGrafter"/>
</dbReference>